<organism evidence="1 2">
    <name type="scientific">Drosophila willistoni</name>
    <name type="common">Fruit fly</name>
    <dbReference type="NCBI Taxonomy" id="7260"/>
    <lineage>
        <taxon>Eukaryota</taxon>
        <taxon>Metazoa</taxon>
        <taxon>Ecdysozoa</taxon>
        <taxon>Arthropoda</taxon>
        <taxon>Hexapoda</taxon>
        <taxon>Insecta</taxon>
        <taxon>Pterygota</taxon>
        <taxon>Neoptera</taxon>
        <taxon>Endopterygota</taxon>
        <taxon>Diptera</taxon>
        <taxon>Brachycera</taxon>
        <taxon>Muscomorpha</taxon>
        <taxon>Ephydroidea</taxon>
        <taxon>Drosophilidae</taxon>
        <taxon>Drosophila</taxon>
        <taxon>Sophophora</taxon>
    </lineage>
</organism>
<dbReference type="EMBL" id="CH963857">
    <property type="protein sequence ID" value="EDW75776.2"/>
    <property type="molecule type" value="Genomic_DNA"/>
</dbReference>
<name>B4MVQ6_DROWI</name>
<dbReference type="OrthoDB" id="7979796at2759"/>
<dbReference type="AlphaFoldDB" id="B4MVQ6"/>
<proteinExistence type="predicted"/>
<dbReference type="Proteomes" id="UP000007798">
    <property type="component" value="Unassembled WGS sequence"/>
</dbReference>
<accession>B4MVQ6</accession>
<evidence type="ECO:0000313" key="1">
    <source>
        <dbReference type="EMBL" id="EDW75776.2"/>
    </source>
</evidence>
<dbReference type="FunCoup" id="B4MVQ6">
    <property type="interactions" value="1"/>
</dbReference>
<keyword evidence="2" id="KW-1185">Reference proteome</keyword>
<dbReference type="eggNOG" id="ENOG502T7FJ">
    <property type="taxonomic scope" value="Eukaryota"/>
</dbReference>
<protein>
    <submittedName>
        <fullName evidence="1">Uncharacterized protein</fullName>
    </submittedName>
</protein>
<dbReference type="InParanoid" id="B4MVQ6"/>
<dbReference type="HOGENOM" id="CLU_1526790_0_0_1"/>
<evidence type="ECO:0000313" key="2">
    <source>
        <dbReference type="Proteomes" id="UP000007798"/>
    </source>
</evidence>
<reference evidence="1 2" key="1">
    <citation type="journal article" date="2007" name="Nature">
        <title>Evolution of genes and genomes on the Drosophila phylogeny.</title>
        <authorList>
            <consortium name="Drosophila 12 Genomes Consortium"/>
            <person name="Clark A.G."/>
            <person name="Eisen M.B."/>
            <person name="Smith D.R."/>
            <person name="Bergman C.M."/>
            <person name="Oliver B."/>
            <person name="Markow T.A."/>
            <person name="Kaufman T.C."/>
            <person name="Kellis M."/>
            <person name="Gelbart W."/>
            <person name="Iyer V.N."/>
            <person name="Pollard D.A."/>
            <person name="Sackton T.B."/>
            <person name="Larracuente A.M."/>
            <person name="Singh N.D."/>
            <person name="Abad J.P."/>
            <person name="Abt D.N."/>
            <person name="Adryan B."/>
            <person name="Aguade M."/>
            <person name="Akashi H."/>
            <person name="Anderson W.W."/>
            <person name="Aquadro C.F."/>
            <person name="Ardell D.H."/>
            <person name="Arguello R."/>
            <person name="Artieri C.G."/>
            <person name="Barbash D.A."/>
            <person name="Barker D."/>
            <person name="Barsanti P."/>
            <person name="Batterham P."/>
            <person name="Batzoglou S."/>
            <person name="Begun D."/>
            <person name="Bhutkar A."/>
            <person name="Blanco E."/>
            <person name="Bosak S.A."/>
            <person name="Bradley R.K."/>
            <person name="Brand A.D."/>
            <person name="Brent M.R."/>
            <person name="Brooks A.N."/>
            <person name="Brown R.H."/>
            <person name="Butlin R.K."/>
            <person name="Caggese C."/>
            <person name="Calvi B.R."/>
            <person name="Bernardo de Carvalho A."/>
            <person name="Caspi A."/>
            <person name="Castrezana S."/>
            <person name="Celniker S.E."/>
            <person name="Chang J.L."/>
            <person name="Chapple C."/>
            <person name="Chatterji S."/>
            <person name="Chinwalla A."/>
            <person name="Civetta A."/>
            <person name="Clifton S.W."/>
            <person name="Comeron J.M."/>
            <person name="Costello J.C."/>
            <person name="Coyne J.A."/>
            <person name="Daub J."/>
            <person name="David R.G."/>
            <person name="Delcher A.L."/>
            <person name="Delehaunty K."/>
            <person name="Do C.B."/>
            <person name="Ebling H."/>
            <person name="Edwards K."/>
            <person name="Eickbush T."/>
            <person name="Evans J.D."/>
            <person name="Filipski A."/>
            <person name="Findeiss S."/>
            <person name="Freyhult E."/>
            <person name="Fulton L."/>
            <person name="Fulton R."/>
            <person name="Garcia A.C."/>
            <person name="Gardiner A."/>
            <person name="Garfield D.A."/>
            <person name="Garvin B.E."/>
            <person name="Gibson G."/>
            <person name="Gilbert D."/>
            <person name="Gnerre S."/>
            <person name="Godfrey J."/>
            <person name="Good R."/>
            <person name="Gotea V."/>
            <person name="Gravely B."/>
            <person name="Greenberg A.J."/>
            <person name="Griffiths-Jones S."/>
            <person name="Gross S."/>
            <person name="Guigo R."/>
            <person name="Gustafson E.A."/>
            <person name="Haerty W."/>
            <person name="Hahn M.W."/>
            <person name="Halligan D.L."/>
            <person name="Halpern A.L."/>
            <person name="Halter G.M."/>
            <person name="Han M.V."/>
            <person name="Heger A."/>
            <person name="Hillier L."/>
            <person name="Hinrichs A.S."/>
            <person name="Holmes I."/>
            <person name="Hoskins R.A."/>
            <person name="Hubisz M.J."/>
            <person name="Hultmark D."/>
            <person name="Huntley M.A."/>
            <person name="Jaffe D.B."/>
            <person name="Jagadeeshan S."/>
            <person name="Jeck W.R."/>
            <person name="Johnson J."/>
            <person name="Jones C.D."/>
            <person name="Jordan W.C."/>
            <person name="Karpen G.H."/>
            <person name="Kataoka E."/>
            <person name="Keightley P.D."/>
            <person name="Kheradpour P."/>
            <person name="Kirkness E.F."/>
            <person name="Koerich L.B."/>
            <person name="Kristiansen K."/>
            <person name="Kudrna D."/>
            <person name="Kulathinal R.J."/>
            <person name="Kumar S."/>
            <person name="Kwok R."/>
            <person name="Lander E."/>
            <person name="Langley C.H."/>
            <person name="Lapoint R."/>
            <person name="Lazzaro B.P."/>
            <person name="Lee S.J."/>
            <person name="Levesque L."/>
            <person name="Li R."/>
            <person name="Lin C.F."/>
            <person name="Lin M.F."/>
            <person name="Lindblad-Toh K."/>
            <person name="Llopart A."/>
            <person name="Long M."/>
            <person name="Low L."/>
            <person name="Lozovsky E."/>
            <person name="Lu J."/>
            <person name="Luo M."/>
            <person name="Machado C.A."/>
            <person name="Makalowski W."/>
            <person name="Marzo M."/>
            <person name="Matsuda M."/>
            <person name="Matzkin L."/>
            <person name="McAllister B."/>
            <person name="McBride C.S."/>
            <person name="McKernan B."/>
            <person name="McKernan K."/>
            <person name="Mendez-Lago M."/>
            <person name="Minx P."/>
            <person name="Mollenhauer M.U."/>
            <person name="Montooth K."/>
            <person name="Mount S.M."/>
            <person name="Mu X."/>
            <person name="Myers E."/>
            <person name="Negre B."/>
            <person name="Newfeld S."/>
            <person name="Nielsen R."/>
            <person name="Noor M.A."/>
            <person name="O'Grady P."/>
            <person name="Pachter L."/>
            <person name="Papaceit M."/>
            <person name="Parisi M.J."/>
            <person name="Parisi M."/>
            <person name="Parts L."/>
            <person name="Pedersen J.S."/>
            <person name="Pesole G."/>
            <person name="Phillippy A.M."/>
            <person name="Ponting C.P."/>
            <person name="Pop M."/>
            <person name="Porcelli D."/>
            <person name="Powell J.R."/>
            <person name="Prohaska S."/>
            <person name="Pruitt K."/>
            <person name="Puig M."/>
            <person name="Quesneville H."/>
            <person name="Ram K.R."/>
            <person name="Rand D."/>
            <person name="Rasmussen M.D."/>
            <person name="Reed L.K."/>
            <person name="Reenan R."/>
            <person name="Reily A."/>
            <person name="Remington K.A."/>
            <person name="Rieger T.T."/>
            <person name="Ritchie M.G."/>
            <person name="Robin C."/>
            <person name="Rogers Y.H."/>
            <person name="Rohde C."/>
            <person name="Rozas J."/>
            <person name="Rubenfield M.J."/>
            <person name="Ruiz A."/>
            <person name="Russo S."/>
            <person name="Salzberg S.L."/>
            <person name="Sanchez-Gracia A."/>
            <person name="Saranga D.J."/>
            <person name="Sato H."/>
            <person name="Schaeffer S.W."/>
            <person name="Schatz M.C."/>
            <person name="Schlenke T."/>
            <person name="Schwartz R."/>
            <person name="Segarra C."/>
            <person name="Singh R.S."/>
            <person name="Sirot L."/>
            <person name="Sirota M."/>
            <person name="Sisneros N.B."/>
            <person name="Smith C.D."/>
            <person name="Smith T.F."/>
            <person name="Spieth J."/>
            <person name="Stage D.E."/>
            <person name="Stark A."/>
            <person name="Stephan W."/>
            <person name="Strausberg R.L."/>
            <person name="Strempel S."/>
            <person name="Sturgill D."/>
            <person name="Sutton G."/>
            <person name="Sutton G.G."/>
            <person name="Tao W."/>
            <person name="Teichmann S."/>
            <person name="Tobari Y.N."/>
            <person name="Tomimura Y."/>
            <person name="Tsolas J.M."/>
            <person name="Valente V.L."/>
            <person name="Venter E."/>
            <person name="Venter J.C."/>
            <person name="Vicario S."/>
            <person name="Vieira F.G."/>
            <person name="Vilella A.J."/>
            <person name="Villasante A."/>
            <person name="Walenz B."/>
            <person name="Wang J."/>
            <person name="Wasserman M."/>
            <person name="Watts T."/>
            <person name="Wilson D."/>
            <person name="Wilson R.K."/>
            <person name="Wing R.A."/>
            <person name="Wolfner M.F."/>
            <person name="Wong A."/>
            <person name="Wong G.K."/>
            <person name="Wu C.I."/>
            <person name="Wu G."/>
            <person name="Yamamoto D."/>
            <person name="Yang H.P."/>
            <person name="Yang S.P."/>
            <person name="Yorke J.A."/>
            <person name="Yoshida K."/>
            <person name="Zdobnov E."/>
            <person name="Zhang P."/>
            <person name="Zhang Y."/>
            <person name="Zimin A.V."/>
            <person name="Baldwin J."/>
            <person name="Abdouelleil A."/>
            <person name="Abdulkadir J."/>
            <person name="Abebe A."/>
            <person name="Abera B."/>
            <person name="Abreu J."/>
            <person name="Acer S.C."/>
            <person name="Aftuck L."/>
            <person name="Alexander A."/>
            <person name="An P."/>
            <person name="Anderson E."/>
            <person name="Anderson S."/>
            <person name="Arachi H."/>
            <person name="Azer M."/>
            <person name="Bachantsang P."/>
            <person name="Barry A."/>
            <person name="Bayul T."/>
            <person name="Berlin A."/>
            <person name="Bessette D."/>
            <person name="Bloom T."/>
            <person name="Blye J."/>
            <person name="Boguslavskiy L."/>
            <person name="Bonnet C."/>
            <person name="Boukhgalter B."/>
            <person name="Bourzgui I."/>
            <person name="Brown A."/>
            <person name="Cahill P."/>
            <person name="Channer S."/>
            <person name="Cheshatsang Y."/>
            <person name="Chuda L."/>
            <person name="Citroen M."/>
            <person name="Collymore A."/>
            <person name="Cooke P."/>
            <person name="Costello M."/>
            <person name="D'Aco K."/>
            <person name="Daza R."/>
            <person name="De Haan G."/>
            <person name="DeGray S."/>
            <person name="DeMaso C."/>
            <person name="Dhargay N."/>
            <person name="Dooley K."/>
            <person name="Dooley E."/>
            <person name="Doricent M."/>
            <person name="Dorje P."/>
            <person name="Dorjee K."/>
            <person name="Dupes A."/>
            <person name="Elong R."/>
            <person name="Falk J."/>
            <person name="Farina A."/>
            <person name="Faro S."/>
            <person name="Ferguson D."/>
            <person name="Fisher S."/>
            <person name="Foley C.D."/>
            <person name="Franke A."/>
            <person name="Friedrich D."/>
            <person name="Gadbois L."/>
            <person name="Gearin G."/>
            <person name="Gearin C.R."/>
            <person name="Giannoukos G."/>
            <person name="Goode T."/>
            <person name="Graham J."/>
            <person name="Grandbois E."/>
            <person name="Grewal S."/>
            <person name="Gyaltsen K."/>
            <person name="Hafez N."/>
            <person name="Hagos B."/>
            <person name="Hall J."/>
            <person name="Henson C."/>
            <person name="Hollinger A."/>
            <person name="Honan T."/>
            <person name="Huard M.D."/>
            <person name="Hughes L."/>
            <person name="Hurhula B."/>
            <person name="Husby M.E."/>
            <person name="Kamat A."/>
            <person name="Kanga B."/>
            <person name="Kashin S."/>
            <person name="Khazanovich D."/>
            <person name="Kisner P."/>
            <person name="Lance K."/>
            <person name="Lara M."/>
            <person name="Lee W."/>
            <person name="Lennon N."/>
            <person name="Letendre F."/>
            <person name="LeVine R."/>
            <person name="Lipovsky A."/>
            <person name="Liu X."/>
            <person name="Liu J."/>
            <person name="Liu S."/>
            <person name="Lokyitsang T."/>
            <person name="Lokyitsang Y."/>
            <person name="Lubonja R."/>
            <person name="Lui A."/>
            <person name="MacDonald P."/>
            <person name="Magnisalis V."/>
            <person name="Maru K."/>
            <person name="Matthews C."/>
            <person name="McCusker W."/>
            <person name="McDonough S."/>
            <person name="Mehta T."/>
            <person name="Meldrim J."/>
            <person name="Meneus L."/>
            <person name="Mihai O."/>
            <person name="Mihalev A."/>
            <person name="Mihova T."/>
            <person name="Mittelman R."/>
            <person name="Mlenga V."/>
            <person name="Montmayeur A."/>
            <person name="Mulrain L."/>
            <person name="Navidi A."/>
            <person name="Naylor J."/>
            <person name="Negash T."/>
            <person name="Nguyen T."/>
            <person name="Nguyen N."/>
            <person name="Nicol R."/>
            <person name="Norbu C."/>
            <person name="Norbu N."/>
            <person name="Novod N."/>
            <person name="O'Neill B."/>
            <person name="Osman S."/>
            <person name="Markiewicz E."/>
            <person name="Oyono O.L."/>
            <person name="Patti C."/>
            <person name="Phunkhang P."/>
            <person name="Pierre F."/>
            <person name="Priest M."/>
            <person name="Raghuraman S."/>
            <person name="Rege F."/>
            <person name="Reyes R."/>
            <person name="Rise C."/>
            <person name="Rogov P."/>
            <person name="Ross K."/>
            <person name="Ryan E."/>
            <person name="Settipalli S."/>
            <person name="Shea T."/>
            <person name="Sherpa N."/>
            <person name="Shi L."/>
            <person name="Shih D."/>
            <person name="Sparrow T."/>
            <person name="Spaulding J."/>
            <person name="Stalker J."/>
            <person name="Stange-Thomann N."/>
            <person name="Stavropoulos S."/>
            <person name="Stone C."/>
            <person name="Strader C."/>
            <person name="Tesfaye S."/>
            <person name="Thomson T."/>
            <person name="Thoulutsang Y."/>
            <person name="Thoulutsang D."/>
            <person name="Topham K."/>
            <person name="Topping I."/>
            <person name="Tsamla T."/>
            <person name="Vassiliev H."/>
            <person name="Vo A."/>
            <person name="Wangchuk T."/>
            <person name="Wangdi T."/>
            <person name="Weiand M."/>
            <person name="Wilkinson J."/>
            <person name="Wilson A."/>
            <person name="Yadav S."/>
            <person name="Young G."/>
            <person name="Yu Q."/>
            <person name="Zembek L."/>
            <person name="Zhong D."/>
            <person name="Zimmer A."/>
            <person name="Zwirko Z."/>
            <person name="Jaffe D.B."/>
            <person name="Alvarez P."/>
            <person name="Brockman W."/>
            <person name="Butler J."/>
            <person name="Chin C."/>
            <person name="Gnerre S."/>
            <person name="Grabherr M."/>
            <person name="Kleber M."/>
            <person name="Mauceli E."/>
            <person name="MacCallum I."/>
        </authorList>
    </citation>
    <scope>NUCLEOTIDE SEQUENCE [LARGE SCALE GENOMIC DNA]</scope>
    <source>
        <strain evidence="2">Tucson 14030-0811.24</strain>
    </source>
</reference>
<sequence length="186" mass="21180">MVNGKRVCKLGHKHFNGRQTLVAAPTTNAPLLNDELQKELVAEARNETINLLNSLFRAQISYFSQVGAKLNPQMKRAQDIQLYVTRLNEAIAVNELEKKDEMWLSIFEEFSKSPLLVNREAETGLSNVEYQALLTDDKLQQITKSFLTDVSSYFWKMAKVSGKVVGKAFDDYIEREKQHANALTKN</sequence>
<gene>
    <name evidence="1" type="primary">Dwil\GK15118</name>
    <name evidence="1" type="ORF">Dwil_GK15118</name>
</gene>